<dbReference type="Proteomes" id="UP001497644">
    <property type="component" value="Chromosome 7"/>
</dbReference>
<dbReference type="Pfam" id="PF17849">
    <property type="entry name" value="OB_Dis3"/>
    <property type="match status" value="1"/>
</dbReference>
<dbReference type="GO" id="GO:0010587">
    <property type="term" value="P:miRNA catabolic process"/>
    <property type="evidence" value="ECO:0007669"/>
    <property type="project" value="TreeGrafter"/>
</dbReference>
<dbReference type="EMBL" id="OZ034830">
    <property type="protein sequence ID" value="CAL1686446.1"/>
    <property type="molecule type" value="Genomic_DNA"/>
</dbReference>
<dbReference type="Pfam" id="PF00773">
    <property type="entry name" value="RNB"/>
    <property type="match status" value="1"/>
</dbReference>
<sequence length="953" mass="109389">MPRYLLSKADKVKKVQLSSRRKIYRSVTSYKSKRRNGAQKTVLDLDSLIDECQTYVTQNNELVEFATQFMAKLEVSPILQSIRCKDTRHDKISAGENEVQAASNFSEAVQDNIGDLIQHGNISQISLSPRSETKTTNHFSTTQRKNIFMEEKRKNDSTLTTSTNNECKIKNLVTNQANVRNVLTKKYWKKNETETHVTTTRNKSSTDNVSEEHHHKSKEIIKSDAIEKVRNAQKTPKKKQIFSDYISMRKMKKILKNQTFHNVQYVKGNLRVNPISYKFAYLRMENEEERDLLIVGARNRNRAFDGDLVVAHVNPKKDWHKFPDGQIQKTGKIVCILEKVHSRKAIGYLRKQDSHVLFYPKDRRIPLVIPESIPCSYHSQPDLYKNVMFLVHIDSWEQLYASGRILLEVGKSDEIDAELQAILLENNLDISPYQKELLEEIPDSDYTLTDADMKDREDWRHECIFTIDPATAVDIDDAISCKVLDNGNYEVGVHISDVTHYLEFLSPLDVEVSKRATTIYLPHTAYHMLPEKLCQICSLSAAKDRLAFSVIWEMTPDAEIVKHRFAKTVIRSCCQMSYDMAQAMIENPRKTRFKNFPNIKGNYTVSSLSHIMNNLFKLSCQLRNKRFVNGALRLDQPKLQICIDTVLSREHGIPIPVNYRLEEKKDSNSLIEEFMLLANITVATKLYTAFPKTALLRIHRDPSKFSLNTLCDALQKFGIYLNGETAKSLQASICHYDPEYNAIAVNNSMKHIMMVIVNLCSKTMMRAEYVCASTISLLQDLKHYALNVPLYTHFTSPIRRYSDCIVHRLLYAAIENKPLSEKWTAKLCSKLAANCNVKKYSAKLAQEQSTELFFAYMVGLADGFEASATVLYVKEDGIEVMLCDTGVKLKINLKEMEYTAAVKYLVNYVPTIIVNWKKPSVAQVINLFSLVHVRVEKIKEELRLKAILLPPLQ</sequence>
<dbReference type="SMART" id="SM00955">
    <property type="entry name" value="RNB"/>
    <property type="match status" value="1"/>
</dbReference>
<dbReference type="GO" id="GO:0006402">
    <property type="term" value="P:mRNA catabolic process"/>
    <property type="evidence" value="ECO:0007669"/>
    <property type="project" value="TreeGrafter"/>
</dbReference>
<feature type="domain" description="RNB" evidence="3">
    <location>
        <begin position="456"/>
        <end position="816"/>
    </location>
</feature>
<dbReference type="Pfam" id="PF17877">
    <property type="entry name" value="Dis3l2_C_term"/>
    <property type="match status" value="1"/>
</dbReference>
<comment type="similarity">
    <text evidence="1">Belongs to the RNR ribonuclease family.</text>
</comment>
<dbReference type="Gene3D" id="2.40.50.690">
    <property type="match status" value="1"/>
</dbReference>
<keyword evidence="5" id="KW-1185">Reference proteome</keyword>
<organism evidence="4 5">
    <name type="scientific">Lasius platythorax</name>
    <dbReference type="NCBI Taxonomy" id="488582"/>
    <lineage>
        <taxon>Eukaryota</taxon>
        <taxon>Metazoa</taxon>
        <taxon>Ecdysozoa</taxon>
        <taxon>Arthropoda</taxon>
        <taxon>Hexapoda</taxon>
        <taxon>Insecta</taxon>
        <taxon>Pterygota</taxon>
        <taxon>Neoptera</taxon>
        <taxon>Endopterygota</taxon>
        <taxon>Hymenoptera</taxon>
        <taxon>Apocrita</taxon>
        <taxon>Aculeata</taxon>
        <taxon>Formicoidea</taxon>
        <taxon>Formicidae</taxon>
        <taxon>Formicinae</taxon>
        <taxon>Lasius</taxon>
        <taxon>Lasius</taxon>
    </lineage>
</organism>
<dbReference type="PANTHER" id="PTHR23355:SF9">
    <property type="entry name" value="DIS3-LIKE EXONUCLEASE 2"/>
    <property type="match status" value="1"/>
</dbReference>
<reference evidence="4" key="1">
    <citation type="submission" date="2024-04" db="EMBL/GenBank/DDBJ databases">
        <authorList>
            <consortium name="Molecular Ecology Group"/>
        </authorList>
    </citation>
    <scope>NUCLEOTIDE SEQUENCE</scope>
</reference>
<dbReference type="Gene3D" id="2.40.50.140">
    <property type="entry name" value="Nucleic acid-binding proteins"/>
    <property type="match status" value="1"/>
</dbReference>
<dbReference type="Gene3D" id="2.40.50.700">
    <property type="match status" value="1"/>
</dbReference>
<dbReference type="InterPro" id="IPR050180">
    <property type="entry name" value="RNR_Ribonuclease"/>
</dbReference>
<protein>
    <recommendedName>
        <fullName evidence="3">RNB domain-containing protein</fullName>
    </recommendedName>
</protein>
<dbReference type="SUPFAM" id="SSF50249">
    <property type="entry name" value="Nucleic acid-binding proteins"/>
    <property type="match status" value="2"/>
</dbReference>
<dbReference type="GO" id="GO:0000175">
    <property type="term" value="F:3'-5'-RNA exonuclease activity"/>
    <property type="evidence" value="ECO:0007669"/>
    <property type="project" value="TreeGrafter"/>
</dbReference>
<dbReference type="InterPro" id="IPR041093">
    <property type="entry name" value="Dis3l2-like_C"/>
</dbReference>
<dbReference type="InterPro" id="IPR022966">
    <property type="entry name" value="RNase_II/R_CS"/>
</dbReference>
<evidence type="ECO:0000256" key="2">
    <source>
        <dbReference type="SAM" id="MobiDB-lite"/>
    </source>
</evidence>
<evidence type="ECO:0000259" key="3">
    <source>
        <dbReference type="SMART" id="SM00955"/>
    </source>
</evidence>
<proteinExistence type="inferred from homology"/>
<dbReference type="PANTHER" id="PTHR23355">
    <property type="entry name" value="RIBONUCLEASE"/>
    <property type="match status" value="1"/>
</dbReference>
<evidence type="ECO:0000256" key="1">
    <source>
        <dbReference type="RuleBase" id="RU003901"/>
    </source>
</evidence>
<accession>A0AAV2P3I7</accession>
<dbReference type="InterPro" id="IPR012340">
    <property type="entry name" value="NA-bd_OB-fold"/>
</dbReference>
<feature type="compositionally biased region" description="Polar residues" evidence="2">
    <location>
        <begin position="196"/>
        <end position="208"/>
    </location>
</feature>
<gene>
    <name evidence="4" type="ORF">LPLAT_LOCUS11827</name>
</gene>
<dbReference type="GO" id="GO:0000932">
    <property type="term" value="C:P-body"/>
    <property type="evidence" value="ECO:0007669"/>
    <property type="project" value="TreeGrafter"/>
</dbReference>
<dbReference type="InterPro" id="IPR001900">
    <property type="entry name" value="RNase_II/R"/>
</dbReference>
<dbReference type="InterPro" id="IPR041505">
    <property type="entry name" value="Dis3_CSD2"/>
</dbReference>
<dbReference type="GO" id="GO:0003723">
    <property type="term" value="F:RNA binding"/>
    <property type="evidence" value="ECO:0007669"/>
    <property type="project" value="InterPro"/>
</dbReference>
<dbReference type="AlphaFoldDB" id="A0AAV2P3I7"/>
<dbReference type="PROSITE" id="PS01175">
    <property type="entry name" value="RIBONUCLEASE_II"/>
    <property type="match status" value="1"/>
</dbReference>
<evidence type="ECO:0000313" key="5">
    <source>
        <dbReference type="Proteomes" id="UP001497644"/>
    </source>
</evidence>
<name>A0AAV2P3I7_9HYME</name>
<evidence type="ECO:0000313" key="4">
    <source>
        <dbReference type="EMBL" id="CAL1686446.1"/>
    </source>
</evidence>
<feature type="region of interest" description="Disordered" evidence="2">
    <location>
        <begin position="194"/>
        <end position="218"/>
    </location>
</feature>